<dbReference type="Proteomes" id="UP001222087">
    <property type="component" value="Chromosome"/>
</dbReference>
<evidence type="ECO:0000313" key="2">
    <source>
        <dbReference type="Proteomes" id="UP001222087"/>
    </source>
</evidence>
<dbReference type="EMBL" id="CP119078">
    <property type="protein sequence ID" value="WED42964.1"/>
    <property type="molecule type" value="Genomic_DNA"/>
</dbReference>
<protein>
    <submittedName>
        <fullName evidence="1">Uncharacterized protein</fullName>
    </submittedName>
</protein>
<gene>
    <name evidence="1" type="ORF">PXX05_13845</name>
</gene>
<dbReference type="RefSeq" id="WP_275088779.1">
    <property type="nucleotide sequence ID" value="NZ_CP119078.1"/>
</dbReference>
<sequence>MFRVIKKEIKTRNLEGFYLKKSEKTKFGGAGEGGVYRDKRSGKDYLLKRVSLPGVTDPAEKKTINWRSWDEILAARFLKAAGVLVPNMFAVVDKDGVVYVASAMLPGVKNCTHDKLQTLPQASRDAILASQLLHCWLGNRDIVNGAGENFVVDADARIFNVDLGAALFSGFRSIVPGKDNVNFNKDNIRPFLIDRQNDQFGILKTKTGSSVETKNIKQTKAFFSELTSSPENERKYQLQGALMLAQFSDKDIEDLVNSTGHSPEDKEQRIEILKARKTAILEHIQKKYGEHALKEEQISLELQHIFHKYGLYNKYVGTGGSDAIVSYRAQYTNAIKPHVKINPDGTIAIQIPNGHHDKALPIIARLAGTKIIDNKGSITVTLPCDDFTHEIHKELIQNSLQVFFSSFGYLSNIQDEFHRYVYKGDGCYGFRPAVTANGETITITLPDENADKHQAMLTLFSEQLNLDPLAMRIENGALSITGINLEQLASYFMQNKGARKTAVVSENQEGKILAGKLDPKKKAVSGFATAGGGSDHPYNPVRAAREEGTDEFGHSIMMEAPLIPIGSTLPNKKKNIFLVQPGGTADKADTQIDYKEFQDNSIKYYSFREFREAYEKDQSKFDRSSVDLYLRHYQREIQKALTELGLNNVLVQISKKPATLGKISLKPSIENYNYGSNTPRKLNDECIKLMKELVGEGQFKLIRKTSEQGNSKKSMKVERIYFALADDMNPATFHALLLKKIQRVNSETSTPLEDSQQIHPMESLRKTLIDKVDNYLTWRNDKDSDDGRGYQLGLFTRLRHYTKFGQERAEKLRAQLVNEEPDKLIPILQKHFANHSTLHNHSLDTYLLEGVMKHHELLHLSDDFDLQNSSERVVLREVIKNYEVIEDSRLTGGLTTGK</sequence>
<proteinExistence type="predicted"/>
<accession>A0ABY8AQJ3</accession>
<name>A0ABY8AQJ3_9GAMM</name>
<organism evidence="1 2">
    <name type="scientific">Legionella cardiaca</name>
    <dbReference type="NCBI Taxonomy" id="1071983"/>
    <lineage>
        <taxon>Bacteria</taxon>
        <taxon>Pseudomonadati</taxon>
        <taxon>Pseudomonadota</taxon>
        <taxon>Gammaproteobacteria</taxon>
        <taxon>Legionellales</taxon>
        <taxon>Legionellaceae</taxon>
        <taxon>Legionella</taxon>
    </lineage>
</organism>
<keyword evidence="2" id="KW-1185">Reference proteome</keyword>
<reference evidence="1 2" key="1">
    <citation type="submission" date="2023-02" db="EMBL/GenBank/DDBJ databases">
        <title>Genome Sequence of L. cardiaca H63T.</title>
        <authorList>
            <person name="Lopez A.E."/>
            <person name="Cianciotto N.P."/>
        </authorList>
    </citation>
    <scope>NUCLEOTIDE SEQUENCE [LARGE SCALE GENOMIC DNA]</scope>
    <source>
        <strain evidence="1 2">H63</strain>
    </source>
</reference>
<evidence type="ECO:0000313" key="1">
    <source>
        <dbReference type="EMBL" id="WED42964.1"/>
    </source>
</evidence>